<dbReference type="AlphaFoldDB" id="A0AAV5SAV8"/>
<keyword evidence="12" id="KW-0711">Selenium</keyword>
<feature type="compositionally biased region" description="Basic and acidic residues" evidence="18">
    <location>
        <begin position="96"/>
        <end position="112"/>
    </location>
</feature>
<dbReference type="EMBL" id="BTSX01000001">
    <property type="protein sequence ID" value="GMS79747.1"/>
    <property type="molecule type" value="Genomic_DNA"/>
</dbReference>
<keyword evidence="20" id="KW-1185">Reference proteome</keyword>
<dbReference type="Gene3D" id="3.40.640.10">
    <property type="entry name" value="Type I PLP-dependent aspartate aminotransferase-like (Major domain)"/>
    <property type="match status" value="1"/>
</dbReference>
<keyword evidence="10" id="KW-0663">Pyridoxal phosphate</keyword>
<evidence type="ECO:0000256" key="5">
    <source>
        <dbReference type="ARBA" id="ARBA00012464"/>
    </source>
</evidence>
<comment type="subunit">
    <text evidence="13">Homotetramer formed by a catalytic dimer and a non-catalytic dimer serving as a binding platform that orients tRNASec for catalysis. Each tetramer binds the CCA ends of two tRNAs which point to the active sites of the catalytic dimer.</text>
</comment>
<dbReference type="GO" id="GO:0098621">
    <property type="term" value="F:O-phosphoseryl-tRNA(Sec) selenium transferase activity"/>
    <property type="evidence" value="ECO:0007669"/>
    <property type="project" value="UniProtKB-EC"/>
</dbReference>
<dbReference type="Pfam" id="PF05889">
    <property type="entry name" value="SepSecS"/>
    <property type="match status" value="1"/>
</dbReference>
<dbReference type="PANTHER" id="PTHR12944">
    <property type="entry name" value="SOLUBLE LIVER ANTIGEN/LIVER PANCREAS ANTIGEN"/>
    <property type="match status" value="1"/>
</dbReference>
<accession>A0AAV5SAV8</accession>
<comment type="pathway">
    <text evidence="3">Aminoacyl-tRNA biosynthesis; selenocysteinyl-tRNA(Sec) biosynthesis; selenocysteinyl-tRNA(Sec) from L-seryl-tRNA(Sec) (archaeal/eukaryal route): step 2/2.</text>
</comment>
<evidence type="ECO:0000256" key="2">
    <source>
        <dbReference type="ARBA" id="ARBA00002552"/>
    </source>
</evidence>
<evidence type="ECO:0000256" key="17">
    <source>
        <dbReference type="ARBA" id="ARBA00048808"/>
    </source>
</evidence>
<keyword evidence="7" id="KW-0820">tRNA-binding</keyword>
<evidence type="ECO:0000256" key="15">
    <source>
        <dbReference type="ARBA" id="ARBA00032048"/>
    </source>
</evidence>
<evidence type="ECO:0000256" key="16">
    <source>
        <dbReference type="ARBA" id="ARBA00032693"/>
    </source>
</evidence>
<keyword evidence="9" id="KW-0694">RNA-binding</keyword>
<evidence type="ECO:0000256" key="13">
    <source>
        <dbReference type="ARBA" id="ARBA00026053"/>
    </source>
</evidence>
<evidence type="ECO:0000313" key="19">
    <source>
        <dbReference type="EMBL" id="GMS79747.1"/>
    </source>
</evidence>
<dbReference type="EC" id="2.9.1.2" evidence="5"/>
<evidence type="ECO:0000256" key="6">
    <source>
        <dbReference type="ARBA" id="ARBA00021963"/>
    </source>
</evidence>
<feature type="region of interest" description="Disordered" evidence="18">
    <location>
        <begin position="21"/>
        <end position="112"/>
    </location>
</feature>
<evidence type="ECO:0000313" key="20">
    <source>
        <dbReference type="Proteomes" id="UP001432027"/>
    </source>
</evidence>
<proteinExistence type="inferred from homology"/>
<dbReference type="InterPro" id="IPR015421">
    <property type="entry name" value="PyrdxlP-dep_Trfase_major"/>
</dbReference>
<keyword evidence="11" id="KW-0648">Protein biosynthesis</keyword>
<dbReference type="GO" id="GO:0001717">
    <property type="term" value="P:conversion of seryl-tRNAsec to selenocys-tRNAsec"/>
    <property type="evidence" value="ECO:0007669"/>
    <property type="project" value="InterPro"/>
</dbReference>
<evidence type="ECO:0000256" key="10">
    <source>
        <dbReference type="ARBA" id="ARBA00022898"/>
    </source>
</evidence>
<gene>
    <name evidence="19" type="ORF">PENTCL1PPCAC_1922</name>
</gene>
<evidence type="ECO:0000256" key="4">
    <source>
        <dbReference type="ARBA" id="ARBA00007037"/>
    </source>
</evidence>
<evidence type="ECO:0000256" key="7">
    <source>
        <dbReference type="ARBA" id="ARBA00022555"/>
    </source>
</evidence>
<evidence type="ECO:0000256" key="8">
    <source>
        <dbReference type="ARBA" id="ARBA00022679"/>
    </source>
</evidence>
<evidence type="ECO:0000256" key="3">
    <source>
        <dbReference type="ARBA" id="ARBA00004822"/>
    </source>
</evidence>
<evidence type="ECO:0000256" key="14">
    <source>
        <dbReference type="ARBA" id="ARBA00030669"/>
    </source>
</evidence>
<evidence type="ECO:0000256" key="1">
    <source>
        <dbReference type="ARBA" id="ARBA00001933"/>
    </source>
</evidence>
<comment type="function">
    <text evidence="2">Converts O-phosphoseryl-tRNA(Sec) to selenocysteinyl-tRNA(Sec) required for selenoprotein biosynthesis.</text>
</comment>
<dbReference type="GO" id="GO:0001514">
    <property type="term" value="P:selenocysteine incorporation"/>
    <property type="evidence" value="ECO:0007669"/>
    <property type="project" value="TreeGrafter"/>
</dbReference>
<dbReference type="SUPFAM" id="SSF53383">
    <property type="entry name" value="PLP-dependent transferases"/>
    <property type="match status" value="1"/>
</dbReference>
<evidence type="ECO:0000256" key="11">
    <source>
        <dbReference type="ARBA" id="ARBA00022917"/>
    </source>
</evidence>
<name>A0AAV5SAV8_9BILA</name>
<organism evidence="19 20">
    <name type="scientific">Pristionchus entomophagus</name>
    <dbReference type="NCBI Taxonomy" id="358040"/>
    <lineage>
        <taxon>Eukaryota</taxon>
        <taxon>Metazoa</taxon>
        <taxon>Ecdysozoa</taxon>
        <taxon>Nematoda</taxon>
        <taxon>Chromadorea</taxon>
        <taxon>Rhabditida</taxon>
        <taxon>Rhabditina</taxon>
        <taxon>Diplogasteromorpha</taxon>
        <taxon>Diplogasteroidea</taxon>
        <taxon>Neodiplogasteridae</taxon>
        <taxon>Pristionchus</taxon>
    </lineage>
</organism>
<dbReference type="NCBIfam" id="TIGR03531">
    <property type="entry name" value="selenium_SpcS"/>
    <property type="match status" value="1"/>
</dbReference>
<keyword evidence="8" id="KW-0808">Transferase</keyword>
<feature type="compositionally biased region" description="Basic and acidic residues" evidence="18">
    <location>
        <begin position="51"/>
        <end position="70"/>
    </location>
</feature>
<dbReference type="InterPro" id="IPR015424">
    <property type="entry name" value="PyrdxlP-dep_Trfase"/>
</dbReference>
<reference evidence="19" key="1">
    <citation type="submission" date="2023-10" db="EMBL/GenBank/DDBJ databases">
        <title>Genome assembly of Pristionchus species.</title>
        <authorList>
            <person name="Yoshida K."/>
            <person name="Sommer R.J."/>
        </authorList>
    </citation>
    <scope>NUCLEOTIDE SEQUENCE</scope>
    <source>
        <strain evidence="19">RS0144</strain>
    </source>
</reference>
<dbReference type="GO" id="GO:0000049">
    <property type="term" value="F:tRNA binding"/>
    <property type="evidence" value="ECO:0007669"/>
    <property type="project" value="UniProtKB-KW"/>
</dbReference>
<comment type="similarity">
    <text evidence="4">Belongs to the SepSecS family.</text>
</comment>
<comment type="catalytic activity">
    <reaction evidence="17">
        <text>O-phospho-L-seryl-tRNA(Sec) + selenophosphate + H2O = L-selenocysteinyl-tRNA(Sec) + 2 phosphate</text>
        <dbReference type="Rhea" id="RHEA:25041"/>
        <dbReference type="Rhea" id="RHEA-COMP:9743"/>
        <dbReference type="Rhea" id="RHEA-COMP:9947"/>
        <dbReference type="ChEBI" id="CHEBI:15377"/>
        <dbReference type="ChEBI" id="CHEBI:16144"/>
        <dbReference type="ChEBI" id="CHEBI:43474"/>
        <dbReference type="ChEBI" id="CHEBI:78551"/>
        <dbReference type="ChEBI" id="CHEBI:78573"/>
        <dbReference type="EC" id="2.9.1.2"/>
    </reaction>
</comment>
<evidence type="ECO:0000256" key="9">
    <source>
        <dbReference type="ARBA" id="ARBA00022884"/>
    </source>
</evidence>
<evidence type="ECO:0000256" key="12">
    <source>
        <dbReference type="ARBA" id="ARBA00023266"/>
    </source>
</evidence>
<dbReference type="Proteomes" id="UP001432027">
    <property type="component" value="Unassembled WGS sequence"/>
</dbReference>
<comment type="caution">
    <text evidence="19">The sequence shown here is derived from an EMBL/GenBank/DDBJ whole genome shotgun (WGS) entry which is preliminary data.</text>
</comment>
<comment type="cofactor">
    <cofactor evidence="1">
        <name>pyridoxal 5'-phosphate</name>
        <dbReference type="ChEBI" id="CHEBI:597326"/>
    </cofactor>
</comment>
<dbReference type="InterPro" id="IPR008829">
    <property type="entry name" value="SepSecS/SepCysS"/>
</dbReference>
<protein>
    <recommendedName>
        <fullName evidence="6">O-phosphoseryl-tRNA(Sec) selenium transferase</fullName>
        <ecNumber evidence="5">2.9.1.2</ecNumber>
    </recommendedName>
    <alternativeName>
        <fullName evidence="14">Selenocysteine synthase</fullName>
    </alternativeName>
    <alternativeName>
        <fullName evidence="15">Selenocysteinyl-tRNA(Sec) synthase</fullName>
    </alternativeName>
    <alternativeName>
        <fullName evidence="16">Sep-tRNA:Sec-tRNA synthase</fullName>
    </alternativeName>
</protein>
<evidence type="ECO:0000256" key="18">
    <source>
        <dbReference type="SAM" id="MobiDB-lite"/>
    </source>
</evidence>
<sequence>PTIFREAQAEWREERPSISRRIRGLFSRKSDPSKKKKGPSNPLVQAAVGEAIRRARSWTERVTAPEEEHQGQSSGRAGGPLPSGRKLSARKASSLVERRREHSGEDKMSMTDSFTKAHNEYSRIATKSTSLLLNELWTKKSIPDEGWTEHSIELFLQWIASHDSNNRIDMTPLGAGEREGRIASSMVRRLHCGLTHGVGRSGNLCEVQPKALGSSMLNCLANEFALHALKTLGLHSVKGAVVVPICTGMSMMMCMSHWRKSRPRARYVIWSRVDQKSAFKAILAAGYDPIMVDPLREGDSLLTDVPEIRRMLEKHADEVLCVITTTSAFAPRSPDDLVAVGSLCSAHAVPHLVNNAYGLQSAECTRRILECRSSGGRLDAFVQSLDKNFQVPVGGALVAFFKQSHATSFAQFYPGRASCVPARDFVLTLLGQGTRGLQMEYDRQRRLFERMRRKLRTFAEEIGETVYEVEENLISLAMTLCTIPAHKQTLFGAVLFSRGITGARVVPSSSKKTTVEGHEFINFGSHTPDQHAGYLTIACGVGMREDELEELFARLVSTYGRFLRKNVGRDERIGGRSVNFESDEDGETLADPY</sequence>
<dbReference type="PANTHER" id="PTHR12944:SF2">
    <property type="entry name" value="O-PHOSPHOSERYL-TRNA(SEC) SELENIUM TRANSFERASE"/>
    <property type="match status" value="1"/>
</dbReference>
<dbReference type="InterPro" id="IPR019872">
    <property type="entry name" value="Sec-tRNA_Se_transferase"/>
</dbReference>
<feature type="non-terminal residue" evidence="19">
    <location>
        <position position="1"/>
    </location>
</feature>